<gene>
    <name evidence="6" type="ORF">NBM05_11795</name>
</gene>
<dbReference type="Pfam" id="PF13377">
    <property type="entry name" value="Peripla_BP_3"/>
    <property type="match status" value="1"/>
</dbReference>
<keyword evidence="4" id="KW-0804">Transcription</keyword>
<protein>
    <submittedName>
        <fullName evidence="6">LacI family DNA-binding transcriptional regulator</fullName>
    </submittedName>
</protein>
<dbReference type="Proteomes" id="UP001139502">
    <property type="component" value="Unassembled WGS sequence"/>
</dbReference>
<dbReference type="Gene3D" id="1.10.260.40">
    <property type="entry name" value="lambda repressor-like DNA-binding domains"/>
    <property type="match status" value="1"/>
</dbReference>
<dbReference type="PROSITE" id="PS50932">
    <property type="entry name" value="HTH_LACI_2"/>
    <property type="match status" value="1"/>
</dbReference>
<dbReference type="InterPro" id="IPR010982">
    <property type="entry name" value="Lambda_DNA-bd_dom_sf"/>
</dbReference>
<dbReference type="SUPFAM" id="SSF53822">
    <property type="entry name" value="Periplasmic binding protein-like I"/>
    <property type="match status" value="1"/>
</dbReference>
<feature type="domain" description="HTH lacI-type" evidence="5">
    <location>
        <begin position="5"/>
        <end position="61"/>
    </location>
</feature>
<reference evidence="6" key="1">
    <citation type="submission" date="2022-06" db="EMBL/GenBank/DDBJ databases">
        <title>Rothia sp. isolated from sandalwood seedling.</title>
        <authorList>
            <person name="Tuikhar N."/>
            <person name="Kirdat K."/>
            <person name="Thorat V."/>
            <person name="Swetha P."/>
            <person name="Padma S."/>
            <person name="Sundararaj R."/>
            <person name="Yadav A."/>
        </authorList>
    </citation>
    <scope>NUCLEOTIDE SEQUENCE</scope>
    <source>
        <strain evidence="6">AR01</strain>
    </source>
</reference>
<keyword evidence="1" id="KW-0678">Repressor</keyword>
<organism evidence="6 7">
    <name type="scientific">Rothia santali</name>
    <dbReference type="NCBI Taxonomy" id="2949643"/>
    <lineage>
        <taxon>Bacteria</taxon>
        <taxon>Bacillati</taxon>
        <taxon>Actinomycetota</taxon>
        <taxon>Actinomycetes</taxon>
        <taxon>Micrococcales</taxon>
        <taxon>Micrococcaceae</taxon>
        <taxon>Rothia</taxon>
    </lineage>
</organism>
<comment type="caution">
    <text evidence="6">The sequence shown here is derived from an EMBL/GenBank/DDBJ whole genome shotgun (WGS) entry which is preliminary data.</text>
</comment>
<dbReference type="GO" id="GO:0003700">
    <property type="term" value="F:DNA-binding transcription factor activity"/>
    <property type="evidence" value="ECO:0007669"/>
    <property type="project" value="TreeGrafter"/>
</dbReference>
<dbReference type="EMBL" id="JANAFB010000032">
    <property type="protein sequence ID" value="MCP3426665.1"/>
    <property type="molecule type" value="Genomic_DNA"/>
</dbReference>
<evidence type="ECO:0000256" key="3">
    <source>
        <dbReference type="ARBA" id="ARBA00023125"/>
    </source>
</evidence>
<dbReference type="GO" id="GO:0000976">
    <property type="term" value="F:transcription cis-regulatory region binding"/>
    <property type="evidence" value="ECO:0007669"/>
    <property type="project" value="TreeGrafter"/>
</dbReference>
<dbReference type="CDD" id="cd01392">
    <property type="entry name" value="HTH_LacI"/>
    <property type="match status" value="1"/>
</dbReference>
<dbReference type="InterPro" id="IPR046335">
    <property type="entry name" value="LacI/GalR-like_sensor"/>
</dbReference>
<dbReference type="RefSeq" id="WP_254167639.1">
    <property type="nucleotide sequence ID" value="NZ_JANAFB010000032.1"/>
</dbReference>
<keyword evidence="7" id="KW-1185">Reference proteome</keyword>
<accession>A0A9X2HEL5</accession>
<dbReference type="PANTHER" id="PTHR30146:SF148">
    <property type="entry name" value="HTH-TYPE TRANSCRIPTIONAL REPRESSOR PURR-RELATED"/>
    <property type="match status" value="1"/>
</dbReference>
<keyword evidence="3 6" id="KW-0238">DNA-binding</keyword>
<dbReference type="SMART" id="SM00354">
    <property type="entry name" value="HTH_LACI"/>
    <property type="match status" value="1"/>
</dbReference>
<dbReference type="CDD" id="cd06288">
    <property type="entry name" value="PBP1_sucrose_transcription_regulator"/>
    <property type="match status" value="1"/>
</dbReference>
<dbReference type="PANTHER" id="PTHR30146">
    <property type="entry name" value="LACI-RELATED TRANSCRIPTIONAL REPRESSOR"/>
    <property type="match status" value="1"/>
</dbReference>
<name>A0A9X2HEL5_9MICC</name>
<sequence length="341" mass="37171">MNKRATQADVAREAGLSVTTVSLVLNGRENTRISEEAAARVREAAERLNYSPDPTARSLRTGKTRSLAFISDDVTVTRYASAMIRGALDAAEERGYTILMAEVGEHPERLEKVVDSMLERRVDGLLFGLMSARRVDLPALPRGKRALLVNGTSAGLPSILPAEHDAGQAAVRRLLEAGHRRIAFIGRSPRVYDPYLSATIPQRYAGIDAALAAAGLRFADEVEGHEWEPELGYRGTRRLLERAASFTAILAANDRVAFGAYQALQEGGLRVPDDVAVMSFDDEQLATYLHPALTTMRLPYREMGSLGVRMLLEGEEPVPDAATLVPMPLVERESVGPPREG</sequence>
<dbReference type="InterPro" id="IPR028082">
    <property type="entry name" value="Peripla_BP_I"/>
</dbReference>
<dbReference type="SUPFAM" id="SSF47413">
    <property type="entry name" value="lambda repressor-like DNA-binding domains"/>
    <property type="match status" value="1"/>
</dbReference>
<dbReference type="AlphaFoldDB" id="A0A9X2HEL5"/>
<evidence type="ECO:0000256" key="1">
    <source>
        <dbReference type="ARBA" id="ARBA00022491"/>
    </source>
</evidence>
<dbReference type="Pfam" id="PF00356">
    <property type="entry name" value="LacI"/>
    <property type="match status" value="1"/>
</dbReference>
<evidence type="ECO:0000313" key="6">
    <source>
        <dbReference type="EMBL" id="MCP3426665.1"/>
    </source>
</evidence>
<evidence type="ECO:0000256" key="2">
    <source>
        <dbReference type="ARBA" id="ARBA00023015"/>
    </source>
</evidence>
<evidence type="ECO:0000259" key="5">
    <source>
        <dbReference type="PROSITE" id="PS50932"/>
    </source>
</evidence>
<dbReference type="Gene3D" id="3.40.50.2300">
    <property type="match status" value="2"/>
</dbReference>
<proteinExistence type="predicted"/>
<keyword evidence="2" id="KW-0805">Transcription regulation</keyword>
<dbReference type="InterPro" id="IPR000843">
    <property type="entry name" value="HTH_LacI"/>
</dbReference>
<evidence type="ECO:0000256" key="4">
    <source>
        <dbReference type="ARBA" id="ARBA00023163"/>
    </source>
</evidence>
<evidence type="ECO:0000313" key="7">
    <source>
        <dbReference type="Proteomes" id="UP001139502"/>
    </source>
</evidence>